<dbReference type="GO" id="GO:0003735">
    <property type="term" value="F:structural constituent of ribosome"/>
    <property type="evidence" value="ECO:0007669"/>
    <property type="project" value="InterPro"/>
</dbReference>
<reference evidence="9" key="4">
    <citation type="submission" date="2020-10" db="EMBL/GenBank/DDBJ databases">
        <title>Dehalococcoides mccartyi of a TCE/Cr reducing biochatode.</title>
        <authorList>
            <person name="Matturro B."/>
        </authorList>
    </citation>
    <scope>NUCLEOTIDE SEQUENCE</scope>
    <source>
        <strain evidence="9">Bin2</strain>
    </source>
</reference>
<dbReference type="GO" id="GO:0006412">
    <property type="term" value="P:translation"/>
    <property type="evidence" value="ECO:0007669"/>
    <property type="project" value="UniProtKB-UniRule"/>
</dbReference>
<dbReference type="InterPro" id="IPR018254">
    <property type="entry name" value="Ribosomal_uL29_CS"/>
</dbReference>
<accession>A0A090I4I5</accession>
<dbReference type="PATRIC" id="fig|2162.10.peg.1500"/>
<dbReference type="KEGG" id="mfi:DSM1535_0327"/>
<evidence type="ECO:0000313" key="6">
    <source>
        <dbReference type="EMBL" id="AIS31227.1"/>
    </source>
</evidence>
<dbReference type="STRING" id="2162.BRM9_0400"/>
<dbReference type="EMBL" id="LN515531">
    <property type="protein sequence ID" value="CEA12690.1"/>
    <property type="molecule type" value="Genomic_DNA"/>
</dbReference>
<dbReference type="AlphaFoldDB" id="A0A090I4I5"/>
<dbReference type="Proteomes" id="UP000606900">
    <property type="component" value="Unassembled WGS sequence"/>
</dbReference>
<gene>
    <name evidence="9" type="primary">rpmC</name>
    <name evidence="4" type="synonym">rpl29</name>
    <name evidence="6" type="ORF">BRM9_0400</name>
    <name evidence="7" type="ORF">DSM1535_0327</name>
    <name evidence="9" type="ORF">ISP06_03035</name>
    <name evidence="8" type="ORF">MB9_1436</name>
</gene>
<organism evidence="7">
    <name type="scientific">Methanobacterium formicicum</name>
    <dbReference type="NCBI Taxonomy" id="2162"/>
    <lineage>
        <taxon>Archaea</taxon>
        <taxon>Methanobacteriati</taxon>
        <taxon>Methanobacteriota</taxon>
        <taxon>Methanomada group</taxon>
        <taxon>Methanobacteria</taxon>
        <taxon>Methanobacteriales</taxon>
        <taxon>Methanobacteriaceae</taxon>
        <taxon>Methanobacterium</taxon>
    </lineage>
</organism>
<dbReference type="Gene3D" id="1.10.287.310">
    <property type="match status" value="1"/>
</dbReference>
<dbReference type="RefSeq" id="WP_048071999.1">
    <property type="nucleotide sequence ID" value="NZ_CALCVY010000102.1"/>
</dbReference>
<reference evidence="8" key="3">
    <citation type="submission" date="2014-09" db="EMBL/GenBank/DDBJ databases">
        <authorList>
            <person name="Bishop-Lilly K.A."/>
            <person name="Broomall S.M."/>
            <person name="Chain P.S."/>
            <person name="Chertkov O."/>
            <person name="Coyne S.R."/>
            <person name="Daligault H.E."/>
            <person name="Davenport K.W."/>
            <person name="Erkkila T."/>
            <person name="Frey K.G."/>
            <person name="Gibbons H.S."/>
            <person name="Gu W."/>
            <person name="Jaissle J."/>
            <person name="Johnson S.L."/>
            <person name="Koroleva G.I."/>
            <person name="Ladner J.T."/>
            <person name="Lo C.-C."/>
            <person name="Minogue T.D."/>
            <person name="Munk C."/>
            <person name="Palacios G.F."/>
            <person name="Redden C.L."/>
            <person name="Rosenzweig C.N."/>
            <person name="Scholz M.B."/>
            <person name="Teshima H."/>
            <person name="Xu Y."/>
        </authorList>
    </citation>
    <scope>NUCLEOTIDE SEQUENCE</scope>
    <source>
        <strain evidence="8">Mb9</strain>
    </source>
</reference>
<dbReference type="Proteomes" id="UP000029661">
    <property type="component" value="Chromosome"/>
</dbReference>
<dbReference type="GO" id="GO:0005840">
    <property type="term" value="C:ribosome"/>
    <property type="evidence" value="ECO:0007669"/>
    <property type="project" value="UniProtKB-KW"/>
</dbReference>
<evidence type="ECO:0000313" key="8">
    <source>
        <dbReference type="EMBL" id="CEL25072.1"/>
    </source>
</evidence>
<dbReference type="InterPro" id="IPR001854">
    <property type="entry name" value="Ribosomal_uL29"/>
</dbReference>
<dbReference type="CDD" id="cd00427">
    <property type="entry name" value="Ribosomal_L29_HIP"/>
    <property type="match status" value="1"/>
</dbReference>
<dbReference type="EMBL" id="CP006933">
    <property type="protein sequence ID" value="AIS31227.1"/>
    <property type="molecule type" value="Genomic_DNA"/>
</dbReference>
<dbReference type="GO" id="GO:1990904">
    <property type="term" value="C:ribonucleoprotein complex"/>
    <property type="evidence" value="ECO:0007669"/>
    <property type="project" value="UniProtKB-KW"/>
</dbReference>
<dbReference type="NCBIfam" id="TIGR00012">
    <property type="entry name" value="L29"/>
    <property type="match status" value="1"/>
</dbReference>
<evidence type="ECO:0000313" key="7">
    <source>
        <dbReference type="EMBL" id="CEA12690.1"/>
    </source>
</evidence>
<keyword evidence="5" id="KW-0175">Coiled coil</keyword>
<dbReference type="Pfam" id="PF00831">
    <property type="entry name" value="Ribosomal_L29"/>
    <property type="match status" value="1"/>
</dbReference>
<keyword evidence="2 4" id="KW-0689">Ribosomal protein</keyword>
<proteinExistence type="inferred from homology"/>
<dbReference type="PROSITE" id="PS00579">
    <property type="entry name" value="RIBOSOMAL_L29"/>
    <property type="match status" value="1"/>
</dbReference>
<evidence type="ECO:0000256" key="4">
    <source>
        <dbReference type="HAMAP-Rule" id="MF_00374"/>
    </source>
</evidence>
<evidence type="ECO:0000256" key="5">
    <source>
        <dbReference type="SAM" id="Coils"/>
    </source>
</evidence>
<dbReference type="SUPFAM" id="SSF46561">
    <property type="entry name" value="Ribosomal protein L29 (L29p)"/>
    <property type="match status" value="1"/>
</dbReference>
<keyword evidence="10" id="KW-1185">Reference proteome</keyword>
<dbReference type="HAMAP" id="MF_00374">
    <property type="entry name" value="Ribosomal_uL29"/>
    <property type="match status" value="1"/>
</dbReference>
<sequence length="68" mass="7780">MVILRSKEIREMGMEELQKKLEELQAEHASNISKSAAAGIYENPGKIKELKRTIARVKTIINEKNKEN</sequence>
<dbReference type="KEGG" id="mfc:BRM9_0400"/>
<reference evidence="6" key="1">
    <citation type="submission" date="2013-12" db="EMBL/GenBank/DDBJ databases">
        <title>The complete genome sequence of Methanobacterium sp. BRM9.</title>
        <authorList>
            <consortium name="Pastoral Greenhouse Gas Research Consortium"/>
            <person name="Kelly W.J."/>
            <person name="Leahy S.C."/>
            <person name="Perry R."/>
            <person name="Li D."/>
            <person name="Altermann E."/>
            <person name="Lambie S.C."/>
            <person name="Attwood G.T."/>
        </authorList>
    </citation>
    <scope>NUCLEOTIDE SEQUENCE [LARGE SCALE GENOMIC DNA]</scope>
    <source>
        <strain evidence="6">BRM9</strain>
    </source>
</reference>
<name>A0A090I4I5_METFO</name>
<reference evidence="7" key="2">
    <citation type="submission" date="2014-08" db="EMBL/GenBank/DDBJ databases">
        <authorList>
            <person name="Wibberg D."/>
        </authorList>
    </citation>
    <scope>NUCLEOTIDE SEQUENCE</scope>
</reference>
<dbReference type="OrthoDB" id="11736at2157"/>
<dbReference type="Proteomes" id="UP000062768">
    <property type="component" value="Chromosome I"/>
</dbReference>
<feature type="coiled-coil region" evidence="5">
    <location>
        <begin position="7"/>
        <end position="67"/>
    </location>
</feature>
<dbReference type="GeneID" id="82848680"/>
<dbReference type="EMBL" id="JADIIL010000013">
    <property type="protein sequence ID" value="MBF4474433.1"/>
    <property type="molecule type" value="Genomic_DNA"/>
</dbReference>
<evidence type="ECO:0000313" key="10">
    <source>
        <dbReference type="Proteomes" id="UP000062768"/>
    </source>
</evidence>
<dbReference type="EMBL" id="LN734822">
    <property type="protein sequence ID" value="CEL25072.1"/>
    <property type="molecule type" value="Genomic_DNA"/>
</dbReference>
<protein>
    <recommendedName>
        <fullName evidence="4">Large ribosomal subunit protein uL29</fullName>
    </recommendedName>
</protein>
<evidence type="ECO:0000313" key="9">
    <source>
        <dbReference type="EMBL" id="MBF4474433.1"/>
    </source>
</evidence>
<evidence type="ECO:0000256" key="2">
    <source>
        <dbReference type="ARBA" id="ARBA00022980"/>
    </source>
</evidence>
<evidence type="ECO:0000256" key="3">
    <source>
        <dbReference type="ARBA" id="ARBA00023274"/>
    </source>
</evidence>
<keyword evidence="3 4" id="KW-0687">Ribonucleoprotein</keyword>
<dbReference type="InterPro" id="IPR036049">
    <property type="entry name" value="Ribosomal_uL29_sf"/>
</dbReference>
<evidence type="ECO:0000256" key="1">
    <source>
        <dbReference type="ARBA" id="ARBA00009254"/>
    </source>
</evidence>
<comment type="similarity">
    <text evidence="1 4">Belongs to the universal ribosomal protein uL29 family.</text>
</comment>